<dbReference type="GO" id="GO:0008218">
    <property type="term" value="P:bioluminescence"/>
    <property type="evidence" value="ECO:0007669"/>
    <property type="project" value="InterPro"/>
</dbReference>
<evidence type="ECO:0000313" key="3">
    <source>
        <dbReference type="Proteomes" id="UP000255335"/>
    </source>
</evidence>
<reference evidence="2 3" key="1">
    <citation type="submission" date="2018-06" db="EMBL/GenBank/DDBJ databases">
        <authorList>
            <consortium name="Pathogen Informatics"/>
            <person name="Doyle S."/>
        </authorList>
    </citation>
    <scope>NUCLEOTIDE SEQUENCE [LARGE SCALE GENOMIC DNA]</scope>
    <source>
        <strain evidence="2 3">NCTC12221</strain>
    </source>
</reference>
<organism evidence="2 3">
    <name type="scientific">Helicobacter cinaedi</name>
    <dbReference type="NCBI Taxonomy" id="213"/>
    <lineage>
        <taxon>Bacteria</taxon>
        <taxon>Pseudomonadati</taxon>
        <taxon>Campylobacterota</taxon>
        <taxon>Epsilonproteobacteria</taxon>
        <taxon>Campylobacterales</taxon>
        <taxon>Helicobacteraceae</taxon>
        <taxon>Helicobacter</taxon>
    </lineage>
</organism>
<evidence type="ECO:0000313" key="2">
    <source>
        <dbReference type="EMBL" id="STP08673.1"/>
    </source>
</evidence>
<dbReference type="Pfam" id="PF05893">
    <property type="entry name" value="LuxC"/>
    <property type="match status" value="1"/>
</dbReference>
<protein>
    <submittedName>
        <fullName evidence="2">Acyl-CoA reductase</fullName>
        <ecNumber evidence="2">1.2.1.50</ecNumber>
    </submittedName>
</protein>
<dbReference type="GO" id="GO:0050062">
    <property type="term" value="F:long-chain-fatty-acyl-CoA reductase activity"/>
    <property type="evidence" value="ECO:0007669"/>
    <property type="project" value="UniProtKB-EC"/>
</dbReference>
<accession>A0A377JM92</accession>
<keyword evidence="1" id="KW-0521">NADP</keyword>
<evidence type="ECO:0000256" key="1">
    <source>
        <dbReference type="ARBA" id="ARBA00022857"/>
    </source>
</evidence>
<dbReference type="GO" id="GO:0003995">
    <property type="term" value="F:acyl-CoA dehydrogenase activity"/>
    <property type="evidence" value="ECO:0007669"/>
    <property type="project" value="InterPro"/>
</dbReference>
<dbReference type="Proteomes" id="UP000255335">
    <property type="component" value="Unassembled WGS sequence"/>
</dbReference>
<gene>
    <name evidence="2" type="primary">luxC</name>
    <name evidence="2" type="ORF">NCTC12221_00085</name>
</gene>
<proteinExistence type="predicted"/>
<dbReference type="RefSeq" id="WP_115025527.1">
    <property type="nucleotide sequence ID" value="NZ_UGHZ01000001.1"/>
</dbReference>
<dbReference type="EC" id="1.2.1.50" evidence="2"/>
<dbReference type="InterPro" id="IPR016161">
    <property type="entry name" value="Ald_DH/histidinol_DH"/>
</dbReference>
<name>A0A377JM92_9HELI</name>
<dbReference type="SUPFAM" id="SSF53720">
    <property type="entry name" value="ALDH-like"/>
    <property type="match status" value="1"/>
</dbReference>
<dbReference type="AlphaFoldDB" id="A0A377JM92"/>
<sequence length="421" mass="48241">MLKLEDVATPMSKNSLDSNTSLQCLFPILDEAEFYKQLDELKKLPVLKIFDKRVCEFLHKLSLLIMSDSEAKNYADIISFGFFIRKANIEKLKKDYKDSLHNRMGRGLSFHIAPSNVPINFAYSLVAGLLSGNASVIRVSSKFFKQTEILCRLLENLRSQYEITQYIKIIQYSHSKEITDKLSSLADVRVIWGGDTTINNIRQSPIAPRCVELCFADRYSISVIDSKALLKLNESELQTLAGHFYNDTYLYDQNACSSPRLIFWLNKDYANEARAIFWHYVWLDIKDKYELESISAVDKLITQCDVALNIDNVKIEPTHNNLISRIYVPLLDERVENYTCACGSFIESSGDYIKEVLRIVSKRFQTLTYFGVDSQMILEEIATLGILGIDRIVPIGKSSDFSLIWDGYDIINTMSRVIDVR</sequence>
<dbReference type="EMBL" id="UGHZ01000001">
    <property type="protein sequence ID" value="STP08673.1"/>
    <property type="molecule type" value="Genomic_DNA"/>
</dbReference>
<dbReference type="InterPro" id="IPR008670">
    <property type="entry name" value="CoA_reduct_LuxC"/>
</dbReference>
<keyword evidence="2" id="KW-0560">Oxidoreductase</keyword>